<name>A0AAI8YWP1_9PEZI</name>
<dbReference type="EMBL" id="CAVMBE010000016">
    <property type="protein sequence ID" value="CAK3957622.1"/>
    <property type="molecule type" value="Genomic_DNA"/>
</dbReference>
<feature type="compositionally biased region" description="Low complexity" evidence="1">
    <location>
        <begin position="192"/>
        <end position="204"/>
    </location>
</feature>
<accession>A0AAI8YWP1</accession>
<keyword evidence="4" id="KW-1185">Reference proteome</keyword>
<comment type="caution">
    <text evidence="3">The sequence shown here is derived from an EMBL/GenBank/DDBJ whole genome shotgun (WGS) entry which is preliminary data.</text>
</comment>
<dbReference type="Proteomes" id="UP001296104">
    <property type="component" value="Unassembled WGS sequence"/>
</dbReference>
<organism evidence="3 4">
    <name type="scientific">Lecanosticta acicola</name>
    <dbReference type="NCBI Taxonomy" id="111012"/>
    <lineage>
        <taxon>Eukaryota</taxon>
        <taxon>Fungi</taxon>
        <taxon>Dikarya</taxon>
        <taxon>Ascomycota</taxon>
        <taxon>Pezizomycotina</taxon>
        <taxon>Dothideomycetes</taxon>
        <taxon>Dothideomycetidae</taxon>
        <taxon>Mycosphaerellales</taxon>
        <taxon>Mycosphaerellaceae</taxon>
        <taxon>Lecanosticta</taxon>
    </lineage>
</organism>
<gene>
    <name evidence="3" type="ORF">LECACI_7A003374</name>
</gene>
<reference evidence="3" key="1">
    <citation type="submission" date="2023-11" db="EMBL/GenBank/DDBJ databases">
        <authorList>
            <person name="Alioto T."/>
            <person name="Alioto T."/>
            <person name="Gomez Garrido J."/>
        </authorList>
    </citation>
    <scope>NUCLEOTIDE SEQUENCE</scope>
</reference>
<dbReference type="AlphaFoldDB" id="A0AAI8YWP1"/>
<evidence type="ECO:0000256" key="1">
    <source>
        <dbReference type="SAM" id="MobiDB-lite"/>
    </source>
</evidence>
<dbReference type="GO" id="GO:0043829">
    <property type="term" value="F:tRNA-specific adenosine-37 deaminase activity"/>
    <property type="evidence" value="ECO:0007669"/>
    <property type="project" value="TreeGrafter"/>
</dbReference>
<dbReference type="SMART" id="SM00552">
    <property type="entry name" value="ADEAMc"/>
    <property type="match status" value="1"/>
</dbReference>
<dbReference type="PANTHER" id="PTHR47803:SF1">
    <property type="entry name" value="TRNA-SPECIFIC ADENOSINE DEAMINASE 1"/>
    <property type="match status" value="1"/>
</dbReference>
<feature type="region of interest" description="Disordered" evidence="1">
    <location>
        <begin position="182"/>
        <end position="204"/>
    </location>
</feature>
<dbReference type="Pfam" id="PF02137">
    <property type="entry name" value="A_deamin"/>
    <property type="match status" value="1"/>
</dbReference>
<protein>
    <submittedName>
        <fullName evidence="3">Related to tRNA-specific adenosine deaminase 1</fullName>
    </submittedName>
</protein>
<feature type="domain" description="A to I editase" evidence="2">
    <location>
        <begin position="63"/>
        <end position="282"/>
    </location>
</feature>
<evidence type="ECO:0000313" key="3">
    <source>
        <dbReference type="EMBL" id="CAK3957622.1"/>
    </source>
</evidence>
<sequence>MTKQPHPDPDSIADCVLETFDALPQKYKPRLLADGRREWVPLAGIVLSRVDDREDRDSLTCAALATGMKCLPREKVEAGEIQGNVLHDWHAEVLAIRGFNRWILDECEELVRREEKEEGTWVRWRDERRMQMLEEGDRVEGKEETFEPPFELQPNISIHMYCSQAPCGDASMELTMAEQEDATPWTTPPPSAISSSPSEPSEEITMLGRGHFDQLGIVRRKPSRPDAPITLSKSCSDKLALKQITGLLNSMTTLLVHPDRTYLSTLVLPESQHVPSAVERAFGPTGRMAPLTSKTWRKTGYGFKPFEVLTTKREFDFSKRTGAVPSNLSALYTPHRSEMLTKGVLQGRKQLDAKGASSVSRRLLWKKVLAIAVLGGIPALERVLRKETYEQVKQSRQLEGREEAKRTAREISLRGWRRNDGDERWGLD</sequence>
<dbReference type="PANTHER" id="PTHR47803">
    <property type="entry name" value="TRNA-SPECIFIC ADENOSINE DEAMINASE 1"/>
    <property type="match status" value="1"/>
</dbReference>
<evidence type="ECO:0000259" key="2">
    <source>
        <dbReference type="PROSITE" id="PS50141"/>
    </source>
</evidence>
<dbReference type="InterPro" id="IPR002466">
    <property type="entry name" value="A_deamin"/>
</dbReference>
<evidence type="ECO:0000313" key="4">
    <source>
        <dbReference type="Proteomes" id="UP001296104"/>
    </source>
</evidence>
<dbReference type="GO" id="GO:0003723">
    <property type="term" value="F:RNA binding"/>
    <property type="evidence" value="ECO:0007669"/>
    <property type="project" value="InterPro"/>
</dbReference>
<dbReference type="GO" id="GO:0002100">
    <property type="term" value="P:tRNA wobble adenosine to inosine editing"/>
    <property type="evidence" value="ECO:0007669"/>
    <property type="project" value="InterPro"/>
</dbReference>
<proteinExistence type="predicted"/>
<dbReference type="InterPro" id="IPR042935">
    <property type="entry name" value="Tad1"/>
</dbReference>
<dbReference type="PROSITE" id="PS50141">
    <property type="entry name" value="A_DEAMIN_EDITASE"/>
    <property type="match status" value="1"/>
</dbReference>